<feature type="transmembrane region" description="Helical" evidence="1">
    <location>
        <begin position="177"/>
        <end position="197"/>
    </location>
</feature>
<feature type="transmembrane region" description="Helical" evidence="1">
    <location>
        <begin position="73"/>
        <end position="96"/>
    </location>
</feature>
<comment type="caution">
    <text evidence="3">The sequence shown here is derived from an EMBL/GenBank/DDBJ whole genome shotgun (WGS) entry which is preliminary data.</text>
</comment>
<dbReference type="GO" id="GO:0008237">
    <property type="term" value="F:metallopeptidase activity"/>
    <property type="evidence" value="ECO:0007669"/>
    <property type="project" value="UniProtKB-KW"/>
</dbReference>
<dbReference type="EMBL" id="JAAZWO010000035">
    <property type="protein sequence ID" value="MBC2399755.1"/>
    <property type="molecule type" value="Genomic_DNA"/>
</dbReference>
<feature type="transmembrane region" description="Helical" evidence="1">
    <location>
        <begin position="43"/>
        <end position="61"/>
    </location>
</feature>
<feature type="transmembrane region" description="Helical" evidence="1">
    <location>
        <begin position="218"/>
        <end position="239"/>
    </location>
</feature>
<dbReference type="AlphaFoldDB" id="A0A923EEP9"/>
<accession>A0A923EEP9</accession>
<sequence length="334" mass="38440">MSEYTFSNKELAIFFMINFGLTIGMGIIMAFSYTKYNYPVDCFALIQMYYPTIGVITALLLNKERHKNLPIKFYISYLCFTITSVILVLVEIFVFHKAPGTYSEYLVLPVSLILGLMYFSDEKENIESFGLGFSKNIKTSIGCIVLFIILRLFPIILSALIFGGSEEVIDPLKNPETFITIFFLPVSFPLQFIIFLGEEYGWRYFLQTSLQQRLGKRIGVILVGFIWGIWHLPLNLFYYSPASPFYSVINYIIYCIGSAIFLGFVYMKTKDIWTVSIIHFLNNSLVSLLFSSKGVNTTRDLKSVLGTLIYICIIYVPFLFTKEYRKNKSEALTF</sequence>
<feature type="transmembrane region" description="Helical" evidence="1">
    <location>
        <begin position="102"/>
        <end position="120"/>
    </location>
</feature>
<proteinExistence type="predicted"/>
<protein>
    <submittedName>
        <fullName evidence="3">CPBP family intramembrane metalloprotease</fullName>
    </submittedName>
</protein>
<dbReference type="Proteomes" id="UP000563151">
    <property type="component" value="Unassembled WGS sequence"/>
</dbReference>
<reference evidence="3 4" key="1">
    <citation type="submission" date="2020-04" db="EMBL/GenBank/DDBJ databases">
        <title>Genomic insights into acetone-butanol-ethanol (ABE) fermentation by sequencing solventogenic clostridia strains.</title>
        <authorList>
            <person name="Brown S."/>
        </authorList>
    </citation>
    <scope>NUCLEOTIDE SEQUENCE [LARGE SCALE GENOMIC DNA]</scope>
    <source>
        <strain evidence="3 4">DJ011</strain>
    </source>
</reference>
<keyword evidence="3" id="KW-0378">Hydrolase</keyword>
<dbReference type="PANTHER" id="PTHR35797">
    <property type="entry name" value="PROTEASE-RELATED"/>
    <property type="match status" value="1"/>
</dbReference>
<feature type="transmembrane region" description="Helical" evidence="1">
    <location>
        <begin position="303"/>
        <end position="320"/>
    </location>
</feature>
<keyword evidence="3" id="KW-0482">Metalloprotease</keyword>
<keyword evidence="1" id="KW-0812">Transmembrane</keyword>
<keyword evidence="1" id="KW-0472">Membrane</keyword>
<keyword evidence="4" id="KW-1185">Reference proteome</keyword>
<keyword evidence="3" id="KW-0645">Protease</keyword>
<dbReference type="InterPro" id="IPR003675">
    <property type="entry name" value="Rce1/LyrA-like_dom"/>
</dbReference>
<gene>
    <name evidence="3" type="ORF">HGG79_18580</name>
</gene>
<organism evidence="3 4">
    <name type="scientific">Clostridium tetanomorphum</name>
    <dbReference type="NCBI Taxonomy" id="1553"/>
    <lineage>
        <taxon>Bacteria</taxon>
        <taxon>Bacillati</taxon>
        <taxon>Bacillota</taxon>
        <taxon>Clostridia</taxon>
        <taxon>Eubacteriales</taxon>
        <taxon>Clostridiaceae</taxon>
        <taxon>Clostridium</taxon>
    </lineage>
</organism>
<dbReference type="GO" id="GO:0080120">
    <property type="term" value="P:CAAX-box protein maturation"/>
    <property type="evidence" value="ECO:0007669"/>
    <property type="project" value="UniProtKB-ARBA"/>
</dbReference>
<dbReference type="RefSeq" id="WP_035149684.1">
    <property type="nucleotide sequence ID" value="NZ_JAAZWO010000035.1"/>
</dbReference>
<feature type="transmembrane region" description="Helical" evidence="1">
    <location>
        <begin position="12"/>
        <end position="31"/>
    </location>
</feature>
<feature type="transmembrane region" description="Helical" evidence="1">
    <location>
        <begin position="141"/>
        <end position="165"/>
    </location>
</feature>
<feature type="domain" description="CAAX prenyl protease 2/Lysostaphin resistance protein A-like" evidence="2">
    <location>
        <begin position="184"/>
        <end position="284"/>
    </location>
</feature>
<name>A0A923EEP9_CLOTT</name>
<dbReference type="PANTHER" id="PTHR35797:SF1">
    <property type="entry name" value="PROTEASE"/>
    <property type="match status" value="1"/>
</dbReference>
<evidence type="ECO:0000313" key="4">
    <source>
        <dbReference type="Proteomes" id="UP000563151"/>
    </source>
</evidence>
<dbReference type="Pfam" id="PF02517">
    <property type="entry name" value="Rce1-like"/>
    <property type="match status" value="1"/>
</dbReference>
<keyword evidence="1" id="KW-1133">Transmembrane helix</keyword>
<evidence type="ECO:0000313" key="3">
    <source>
        <dbReference type="EMBL" id="MBC2399755.1"/>
    </source>
</evidence>
<feature type="transmembrane region" description="Helical" evidence="1">
    <location>
        <begin position="272"/>
        <end position="291"/>
    </location>
</feature>
<evidence type="ECO:0000256" key="1">
    <source>
        <dbReference type="SAM" id="Phobius"/>
    </source>
</evidence>
<dbReference type="GO" id="GO:0004175">
    <property type="term" value="F:endopeptidase activity"/>
    <property type="evidence" value="ECO:0007669"/>
    <property type="project" value="UniProtKB-ARBA"/>
</dbReference>
<dbReference type="InterPro" id="IPR042150">
    <property type="entry name" value="MmRce1-like"/>
</dbReference>
<feature type="transmembrane region" description="Helical" evidence="1">
    <location>
        <begin position="245"/>
        <end position="265"/>
    </location>
</feature>
<evidence type="ECO:0000259" key="2">
    <source>
        <dbReference type="Pfam" id="PF02517"/>
    </source>
</evidence>